<reference evidence="3" key="2">
    <citation type="journal article" date="2017" name="Nat. Plants">
        <title>The Aegilops tauschii genome reveals multiple impacts of transposons.</title>
        <authorList>
            <person name="Zhao G."/>
            <person name="Zou C."/>
            <person name="Li K."/>
            <person name="Wang K."/>
            <person name="Li T."/>
            <person name="Gao L."/>
            <person name="Zhang X."/>
            <person name="Wang H."/>
            <person name="Yang Z."/>
            <person name="Liu X."/>
            <person name="Jiang W."/>
            <person name="Mao L."/>
            <person name="Kong X."/>
            <person name="Jiao Y."/>
            <person name="Jia J."/>
        </authorList>
    </citation>
    <scope>NUCLEOTIDE SEQUENCE [LARGE SCALE GENOMIC DNA]</scope>
    <source>
        <strain evidence="3">cv. AL8/78</strain>
    </source>
</reference>
<dbReference type="PANTHER" id="PTHR10775">
    <property type="entry name" value="OS08G0208400 PROTEIN"/>
    <property type="match status" value="1"/>
</dbReference>
<keyword evidence="3" id="KW-1185">Reference proteome</keyword>
<reference evidence="2" key="5">
    <citation type="journal article" date="2021" name="G3 (Bethesda)">
        <title>Aegilops tauschii genome assembly Aet v5.0 features greater sequence contiguity and improved annotation.</title>
        <authorList>
            <person name="Wang L."/>
            <person name="Zhu T."/>
            <person name="Rodriguez J.C."/>
            <person name="Deal K.R."/>
            <person name="Dubcovsky J."/>
            <person name="McGuire P.E."/>
            <person name="Lux T."/>
            <person name="Spannagl M."/>
            <person name="Mayer K.F.X."/>
            <person name="Baldrich P."/>
            <person name="Meyers B.C."/>
            <person name="Huo N."/>
            <person name="Gu Y.Q."/>
            <person name="Zhou H."/>
            <person name="Devos K.M."/>
            <person name="Bennetzen J.L."/>
            <person name="Unver T."/>
            <person name="Budak H."/>
            <person name="Gulick P.J."/>
            <person name="Galiba G."/>
            <person name="Kalapos B."/>
            <person name="Nelson D.R."/>
            <person name="Li P."/>
            <person name="You F.M."/>
            <person name="Luo M.C."/>
            <person name="Dvorak J."/>
        </authorList>
    </citation>
    <scope>NUCLEOTIDE SEQUENCE [LARGE SCALE GENOMIC DNA]</scope>
    <source>
        <strain evidence="2">cv. AL8/78</strain>
    </source>
</reference>
<reference evidence="2" key="4">
    <citation type="submission" date="2019-03" db="UniProtKB">
        <authorList>
            <consortium name="EnsemblPlants"/>
        </authorList>
    </citation>
    <scope>IDENTIFICATION</scope>
</reference>
<accession>A0A453GTR8</accession>
<keyword evidence="1" id="KW-0472">Membrane</keyword>
<reference evidence="2" key="3">
    <citation type="journal article" date="2017" name="Nature">
        <title>Genome sequence of the progenitor of the wheat D genome Aegilops tauschii.</title>
        <authorList>
            <person name="Luo M.C."/>
            <person name="Gu Y.Q."/>
            <person name="Puiu D."/>
            <person name="Wang H."/>
            <person name="Twardziok S.O."/>
            <person name="Deal K.R."/>
            <person name="Huo N."/>
            <person name="Zhu T."/>
            <person name="Wang L."/>
            <person name="Wang Y."/>
            <person name="McGuire P.E."/>
            <person name="Liu S."/>
            <person name="Long H."/>
            <person name="Ramasamy R.K."/>
            <person name="Rodriguez J.C."/>
            <person name="Van S.L."/>
            <person name="Yuan L."/>
            <person name="Wang Z."/>
            <person name="Xia Z."/>
            <person name="Xiao L."/>
            <person name="Anderson O.D."/>
            <person name="Ouyang S."/>
            <person name="Liang Y."/>
            <person name="Zimin A.V."/>
            <person name="Pertea G."/>
            <person name="Qi P."/>
            <person name="Bennetzen J.L."/>
            <person name="Dai X."/>
            <person name="Dawson M.W."/>
            <person name="Muller H.G."/>
            <person name="Kugler K."/>
            <person name="Rivarola-Duarte L."/>
            <person name="Spannagl M."/>
            <person name="Mayer K.F.X."/>
            <person name="Lu F.H."/>
            <person name="Bevan M.W."/>
            <person name="Leroy P."/>
            <person name="Li P."/>
            <person name="You F.M."/>
            <person name="Sun Q."/>
            <person name="Liu Z."/>
            <person name="Lyons E."/>
            <person name="Wicker T."/>
            <person name="Salzberg S.L."/>
            <person name="Devos K.M."/>
            <person name="Dvorak J."/>
        </authorList>
    </citation>
    <scope>NUCLEOTIDE SEQUENCE [LARGE SCALE GENOMIC DNA]</scope>
    <source>
        <strain evidence="2">cv. AL8/78</strain>
    </source>
</reference>
<dbReference type="PANTHER" id="PTHR10775:SF182">
    <property type="entry name" value="TRANSPOSON, EN_SPM-LIKE, TRANSPOSASE-ASSOCIATED DOMAIN PROTEIN-RELATED"/>
    <property type="match status" value="1"/>
</dbReference>
<proteinExistence type="predicted"/>
<evidence type="ECO:0000313" key="2">
    <source>
        <dbReference type="EnsemblPlants" id="AET3Gv21203900.3"/>
    </source>
</evidence>
<keyword evidence="1" id="KW-1133">Transmembrane helix</keyword>
<sequence>LSFLVLLFNIKFTNKWSNKSINDLLAVLQQAIPNGKNLPGTFAEAKKIIGKLGLSYERIHVCEKDYQLFWKEKANDDFCSVCGASRCKNKPDKTMLINNERKKATPKKVLWYFPIKPRLKRSGLGIMILHMDQDYFLILAIHLESLGIMYGAVWQKYRHIDMSCSIALM</sequence>
<feature type="transmembrane region" description="Helical" evidence="1">
    <location>
        <begin position="135"/>
        <end position="153"/>
    </location>
</feature>
<dbReference type="Gramene" id="AET3Gv21203900.3">
    <property type="protein sequence ID" value="AET3Gv21203900.3"/>
    <property type="gene ID" value="AET3Gv21203900"/>
</dbReference>
<keyword evidence="1" id="KW-0812">Transmembrane</keyword>
<evidence type="ECO:0000256" key="1">
    <source>
        <dbReference type="SAM" id="Phobius"/>
    </source>
</evidence>
<dbReference type="Proteomes" id="UP000015105">
    <property type="component" value="Chromosome 3D"/>
</dbReference>
<evidence type="ECO:0000313" key="3">
    <source>
        <dbReference type="Proteomes" id="UP000015105"/>
    </source>
</evidence>
<organism evidence="2 3">
    <name type="scientific">Aegilops tauschii subsp. strangulata</name>
    <name type="common">Goatgrass</name>
    <dbReference type="NCBI Taxonomy" id="200361"/>
    <lineage>
        <taxon>Eukaryota</taxon>
        <taxon>Viridiplantae</taxon>
        <taxon>Streptophyta</taxon>
        <taxon>Embryophyta</taxon>
        <taxon>Tracheophyta</taxon>
        <taxon>Spermatophyta</taxon>
        <taxon>Magnoliopsida</taxon>
        <taxon>Liliopsida</taxon>
        <taxon>Poales</taxon>
        <taxon>Poaceae</taxon>
        <taxon>BOP clade</taxon>
        <taxon>Pooideae</taxon>
        <taxon>Triticodae</taxon>
        <taxon>Triticeae</taxon>
        <taxon>Triticinae</taxon>
        <taxon>Aegilops</taxon>
    </lineage>
</organism>
<name>A0A453GTR8_AEGTS</name>
<protein>
    <submittedName>
        <fullName evidence="2">Uncharacterized protein</fullName>
    </submittedName>
</protein>
<dbReference type="AlphaFoldDB" id="A0A453GTR8"/>
<reference evidence="3" key="1">
    <citation type="journal article" date="2014" name="Science">
        <title>Ancient hybridizations among the ancestral genomes of bread wheat.</title>
        <authorList>
            <consortium name="International Wheat Genome Sequencing Consortium,"/>
            <person name="Marcussen T."/>
            <person name="Sandve S.R."/>
            <person name="Heier L."/>
            <person name="Spannagl M."/>
            <person name="Pfeifer M."/>
            <person name="Jakobsen K.S."/>
            <person name="Wulff B.B."/>
            <person name="Steuernagel B."/>
            <person name="Mayer K.F."/>
            <person name="Olsen O.A."/>
        </authorList>
    </citation>
    <scope>NUCLEOTIDE SEQUENCE [LARGE SCALE GENOMIC DNA]</scope>
    <source>
        <strain evidence="3">cv. AL8/78</strain>
    </source>
</reference>
<dbReference type="EnsemblPlants" id="AET3Gv21203900.3">
    <property type="protein sequence ID" value="AET3Gv21203900.3"/>
    <property type="gene ID" value="AET3Gv21203900"/>
</dbReference>